<feature type="chain" id="PRO_5045285563" description="LRRCT domain-containing protein" evidence="5">
    <location>
        <begin position="23"/>
        <end position="1995"/>
    </location>
</feature>
<proteinExistence type="predicted"/>
<keyword evidence="2 5" id="KW-0732">Signal</keyword>
<evidence type="ECO:0000256" key="5">
    <source>
        <dbReference type="SAM" id="SignalP"/>
    </source>
</evidence>
<dbReference type="SMART" id="SM00365">
    <property type="entry name" value="LRR_SD22"/>
    <property type="match status" value="9"/>
</dbReference>
<dbReference type="InterPro" id="IPR003591">
    <property type="entry name" value="Leu-rich_rpt_typical-subtyp"/>
</dbReference>
<feature type="region of interest" description="Disordered" evidence="4">
    <location>
        <begin position="1785"/>
        <end position="1804"/>
    </location>
</feature>
<evidence type="ECO:0000256" key="2">
    <source>
        <dbReference type="ARBA" id="ARBA00022729"/>
    </source>
</evidence>
<dbReference type="Proteomes" id="UP001234178">
    <property type="component" value="Unassembled WGS sequence"/>
</dbReference>
<keyword evidence="1" id="KW-0433">Leucine-rich repeat</keyword>
<dbReference type="InterPro" id="IPR001611">
    <property type="entry name" value="Leu-rich_rpt"/>
</dbReference>
<dbReference type="SUPFAM" id="SSF52058">
    <property type="entry name" value="L domain-like"/>
    <property type="match status" value="3"/>
</dbReference>
<evidence type="ECO:0000256" key="3">
    <source>
        <dbReference type="ARBA" id="ARBA00022737"/>
    </source>
</evidence>
<evidence type="ECO:0000313" key="7">
    <source>
        <dbReference type="EMBL" id="KAK4029856.1"/>
    </source>
</evidence>
<dbReference type="InterPro" id="IPR026906">
    <property type="entry name" value="LRR_5"/>
</dbReference>
<accession>A0ABR0AXJ5</accession>
<dbReference type="InterPro" id="IPR050333">
    <property type="entry name" value="SLRP"/>
</dbReference>
<evidence type="ECO:0000256" key="1">
    <source>
        <dbReference type="ARBA" id="ARBA00022614"/>
    </source>
</evidence>
<feature type="compositionally biased region" description="Polar residues" evidence="4">
    <location>
        <begin position="1652"/>
        <end position="1670"/>
    </location>
</feature>
<evidence type="ECO:0000259" key="6">
    <source>
        <dbReference type="SMART" id="SM00082"/>
    </source>
</evidence>
<protein>
    <recommendedName>
        <fullName evidence="6">LRRCT domain-containing protein</fullName>
    </recommendedName>
</protein>
<dbReference type="Gene3D" id="3.30.470.20">
    <property type="entry name" value="ATP-grasp fold, B domain"/>
    <property type="match status" value="1"/>
</dbReference>
<dbReference type="PROSITE" id="PS51450">
    <property type="entry name" value="LRR"/>
    <property type="match status" value="6"/>
</dbReference>
<organism evidence="7 8">
    <name type="scientific">Daphnia magna</name>
    <dbReference type="NCBI Taxonomy" id="35525"/>
    <lineage>
        <taxon>Eukaryota</taxon>
        <taxon>Metazoa</taxon>
        <taxon>Ecdysozoa</taxon>
        <taxon>Arthropoda</taxon>
        <taxon>Crustacea</taxon>
        <taxon>Branchiopoda</taxon>
        <taxon>Diplostraca</taxon>
        <taxon>Cladocera</taxon>
        <taxon>Anomopoda</taxon>
        <taxon>Daphniidae</taxon>
        <taxon>Daphnia</taxon>
    </lineage>
</organism>
<dbReference type="PANTHER" id="PTHR45712">
    <property type="entry name" value="AGAP008170-PA"/>
    <property type="match status" value="1"/>
</dbReference>
<feature type="region of interest" description="Disordered" evidence="4">
    <location>
        <begin position="1642"/>
        <end position="1671"/>
    </location>
</feature>
<feature type="signal peptide" evidence="5">
    <location>
        <begin position="1"/>
        <end position="22"/>
    </location>
</feature>
<dbReference type="InterPro" id="IPR032675">
    <property type="entry name" value="LRR_dom_sf"/>
</dbReference>
<dbReference type="SUPFAM" id="SSF56059">
    <property type="entry name" value="Glutathione synthetase ATP-binding domain-like"/>
    <property type="match status" value="1"/>
</dbReference>
<dbReference type="Pfam" id="PF13306">
    <property type="entry name" value="LRR_5"/>
    <property type="match status" value="1"/>
</dbReference>
<feature type="region of interest" description="Disordered" evidence="4">
    <location>
        <begin position="1457"/>
        <end position="1507"/>
    </location>
</feature>
<dbReference type="PANTHER" id="PTHR45712:SF22">
    <property type="entry name" value="INSULIN-LIKE GROWTH FACTOR-BINDING PROTEIN COMPLEX ACID LABILE SUBUNIT"/>
    <property type="match status" value="1"/>
</dbReference>
<feature type="domain" description="LRRCT" evidence="6">
    <location>
        <begin position="880"/>
        <end position="933"/>
    </location>
</feature>
<name>A0ABR0AXJ5_9CRUS</name>
<dbReference type="Pfam" id="PF03133">
    <property type="entry name" value="TTL"/>
    <property type="match status" value="1"/>
</dbReference>
<evidence type="ECO:0000256" key="4">
    <source>
        <dbReference type="SAM" id="MobiDB-lite"/>
    </source>
</evidence>
<dbReference type="PROSITE" id="PS51221">
    <property type="entry name" value="TTL"/>
    <property type="match status" value="1"/>
</dbReference>
<dbReference type="EMBL" id="JAOYFB010000039">
    <property type="protein sequence ID" value="KAK4029856.1"/>
    <property type="molecule type" value="Genomic_DNA"/>
</dbReference>
<evidence type="ECO:0000313" key="8">
    <source>
        <dbReference type="Proteomes" id="UP001234178"/>
    </source>
</evidence>
<comment type="caution">
    <text evidence="7">The sequence shown here is derived from an EMBL/GenBank/DDBJ whole genome shotgun (WGS) entry which is preliminary data.</text>
</comment>
<dbReference type="SMART" id="SM00369">
    <property type="entry name" value="LRR_TYP"/>
    <property type="match status" value="23"/>
</dbReference>
<keyword evidence="8" id="KW-1185">Reference proteome</keyword>
<dbReference type="Gene3D" id="3.80.10.10">
    <property type="entry name" value="Ribonuclease Inhibitor"/>
    <property type="match status" value="6"/>
</dbReference>
<sequence>MSSRILFLLPFLFLLHLQVSYCVYIPPGPKYPCPQEPRLIYPCLCIRGSDTGLVVHCNRTNLATLSVGLNNAGAPIDELLISHSRITRLYGPLFHNVEIRRLVIIDTPLNYIEDDVFLGVSNSTLVMLNLTRTELVEIPEGLKKLSSLTVLRVDQSKLDNISSRAFAGLHLEDLRLINANISQLMPEAFAGLDKLKTLDLHGNQLKEIPKGIFQPLRNLEVLDVGHNFLSKLQPTYFSDLAKLINVNVSHNGLTEYPRGVFARNTVLRVINLSGNKIQKLDSNSFRGMRFLRRLYLNDNNISDIGRGTFGAVSRIGTIDLARNFLQKIDFQMFHELNLCEHIDVSDNRITKIEKAAFKDIYLAKVNISYNQLETVEAGAFVNCANMTLLDFSHNNVTGFSRTAFDSTTYPFELRLDFNQITNLSHVPFDFMTGIAILNVSYNQLQVVPKRTFPKLYELHTVDFSHNQLTEIDGATMSNLFTLRYLNLSHNNMGSLSGSSIGNMPTLIELDFSHNQVKDVARSAFTRLSSIRWLSLEHNFISNIFTLPISLLELNLANNRVSKIPANRIWPVMNSLLSLDLSNNEIGDNLESGSFANLISLQRLDLRNNSIRNIPYQALADLNTIQYIFLDFNNITELNRGAFGRLPIVFQLGLSHNNISQVSEKAFEGLLQLLHLNMSFNVISSIPTGAFHGLVSLRTLDLSHNTIERLDNKTHSLLEDCLSLERINLTHNQISFISPKTFPESPWIPYRLSEIDLSFNQMPVLSKEILIGTKKVRQLNLRGNMLNEIRKGVLTNMTSLESLDLAYNGLTHLTKGLLGPLPNLTQLDLSHNLMVDIPIDEIVASPRLKIVNLRSNRLTRFYDEFMSLIENNSTQVFMEGNPIACDCRLRPLQFWLSGIDLRDDNPWSQTLCQEPHLLAGQTLASVDDESLTCGRSVNNKAKYAIVKDVVFREVTSLGSSITYSWYVQTRQDVGDFSVEVRPMLKESQQPGQPDLVSSPVISKDVGYGLRSDQIDGIDRPSQYVVCIRARDSLGYLRPWKPNQCQPFLTGEGGDKSFSQLLIIIMAAAAPVNNNNEVEDPGEDLHLLENWLIQIESGRKPPVAKFRASVLSGTPPFQVGKALNLTFRTAQSDTWLVSSLLSSHGLTEVSATNNDFNLLWTGSHPRPHTFSSLRSYQRVNHFPRSYELTRKDRLYKNVARLQHCHGSKHFDFLPPSFIMPNEYRDFWSAHHRLHGPWIVKPVASSRGRGIYLVSKPDEVPMEESVLISKYIANPLLVDGHKCDLRLYVAVTSYDPLVIYLYRHGIVRFAAVKYTADQSSLDNPCIHLCNYSINKYHSDFVVSEDPSVEDVGHKRSLTGFLKYLRAQGKDVSRLMRRIEDVCIKAIMAATPPVVAACKMFVPHRNNCFELYGFDILVDADLKPWLLEVNLSPSLGCDSQLDLRVKSAMLSDLLTLVGIPAVDPTTTPTTPGSIASQRQGRAKTAPTSTERNQYRRAQSADTGPRSRLHQSRVVKLTGSASTLTAEESRILTQLRDDYERRGDFNRIFPTEDSWSLYGDFIETLCSSPALASPGVSFNRMVHDRLFPLISNNRNSSTTVASVAAAASAAAAAAIAASNSTSSVSCDSNPSTATSISALNSAKLPPKVPKKMLRPATRSNQAAGTSARFSSSNWAHPNWRSLNEESDAESTTSFYEDAVLQSLTIDNRRPGMIRGIKKAPTVDDSPTRIKKEIHDQLSNQYILSQEQSRRGFSRYLRFVQQRLPCLENSTDCVNQLDLIERFLQRLGSAGRLRSASPSPKNPVKKLTGSDRVASLASKLGEFLDRYEQSSSHHHGDCEGDLKELKVVSSPVFDDFLELASEKEIEEVLCQHSKNAPCSHFLSGRCYPRSHRSTSDTVRNANLGLLREACCLTSSSSSGTSSMVGVRLNSSRVNSQKTKEEKVDLSGRSNVVVSFDLRCASNRRQLTPANNVLRPHTRASSSSLIIFVSMSGFAEKPEFKC</sequence>
<feature type="compositionally biased region" description="Polar residues" evidence="4">
    <location>
        <begin position="1468"/>
        <end position="1497"/>
    </location>
</feature>
<keyword evidence="3" id="KW-0677">Repeat</keyword>
<gene>
    <name evidence="7" type="ORF">OUZ56_022815</name>
</gene>
<dbReference type="Pfam" id="PF13855">
    <property type="entry name" value="LRR_8"/>
    <property type="match status" value="6"/>
</dbReference>
<dbReference type="InterPro" id="IPR004344">
    <property type="entry name" value="TTL/TTLL_fam"/>
</dbReference>
<dbReference type="InterPro" id="IPR000483">
    <property type="entry name" value="Cys-rich_flank_reg_C"/>
</dbReference>
<reference evidence="7 8" key="1">
    <citation type="journal article" date="2023" name="Nucleic Acids Res.">
        <title>The hologenome of Daphnia magna reveals possible DNA methylation and microbiome-mediated evolution of the host genome.</title>
        <authorList>
            <person name="Chaturvedi A."/>
            <person name="Li X."/>
            <person name="Dhandapani V."/>
            <person name="Marshall H."/>
            <person name="Kissane S."/>
            <person name="Cuenca-Cambronero M."/>
            <person name="Asole G."/>
            <person name="Calvet F."/>
            <person name="Ruiz-Romero M."/>
            <person name="Marangio P."/>
            <person name="Guigo R."/>
            <person name="Rago D."/>
            <person name="Mirbahai L."/>
            <person name="Eastwood N."/>
            <person name="Colbourne J.K."/>
            <person name="Zhou J."/>
            <person name="Mallon E."/>
            <person name="Orsini L."/>
        </authorList>
    </citation>
    <scope>NUCLEOTIDE SEQUENCE [LARGE SCALE GENOMIC DNA]</scope>
    <source>
        <strain evidence="7">LRV0_1</strain>
    </source>
</reference>
<dbReference type="SMART" id="SM00082">
    <property type="entry name" value="LRRCT"/>
    <property type="match status" value="1"/>
</dbReference>